<name>A0A8H6HZR3_9AGAR</name>
<gene>
    <name evidence="2" type="ORF">DFP72DRAFT_1008721</name>
</gene>
<dbReference type="OrthoDB" id="3271139at2759"/>
<feature type="domain" description="Protein kinase" evidence="1">
    <location>
        <begin position="1"/>
        <end position="221"/>
    </location>
</feature>
<dbReference type="Proteomes" id="UP000521943">
    <property type="component" value="Unassembled WGS sequence"/>
</dbReference>
<dbReference type="PROSITE" id="PS00109">
    <property type="entry name" value="PROTEIN_KINASE_TYR"/>
    <property type="match status" value="1"/>
</dbReference>
<dbReference type="Gene3D" id="1.10.510.10">
    <property type="entry name" value="Transferase(Phosphotransferase) domain 1"/>
    <property type="match status" value="1"/>
</dbReference>
<accession>A0A8H6HZR3</accession>
<dbReference type="GO" id="GO:0005524">
    <property type="term" value="F:ATP binding"/>
    <property type="evidence" value="ECO:0007669"/>
    <property type="project" value="InterPro"/>
</dbReference>
<dbReference type="InterPro" id="IPR011009">
    <property type="entry name" value="Kinase-like_dom_sf"/>
</dbReference>
<dbReference type="InterPro" id="IPR000719">
    <property type="entry name" value="Prot_kinase_dom"/>
</dbReference>
<organism evidence="2 3">
    <name type="scientific">Ephemerocybe angulata</name>
    <dbReference type="NCBI Taxonomy" id="980116"/>
    <lineage>
        <taxon>Eukaryota</taxon>
        <taxon>Fungi</taxon>
        <taxon>Dikarya</taxon>
        <taxon>Basidiomycota</taxon>
        <taxon>Agaricomycotina</taxon>
        <taxon>Agaricomycetes</taxon>
        <taxon>Agaricomycetidae</taxon>
        <taxon>Agaricales</taxon>
        <taxon>Agaricineae</taxon>
        <taxon>Psathyrellaceae</taxon>
        <taxon>Ephemerocybe</taxon>
    </lineage>
</organism>
<reference evidence="2 3" key="1">
    <citation type="submission" date="2020-07" db="EMBL/GenBank/DDBJ databases">
        <title>Comparative genomics of pyrophilous fungi reveals a link between fire events and developmental genes.</title>
        <authorList>
            <consortium name="DOE Joint Genome Institute"/>
            <person name="Steindorff A.S."/>
            <person name="Carver A."/>
            <person name="Calhoun S."/>
            <person name="Stillman K."/>
            <person name="Liu H."/>
            <person name="Lipzen A."/>
            <person name="Pangilinan J."/>
            <person name="Labutti K."/>
            <person name="Bruns T.D."/>
            <person name="Grigoriev I.V."/>
        </authorList>
    </citation>
    <scope>NUCLEOTIDE SEQUENCE [LARGE SCALE GENOMIC DNA]</scope>
    <source>
        <strain evidence="2 3">CBS 144469</strain>
    </source>
</reference>
<dbReference type="Pfam" id="PF17667">
    <property type="entry name" value="Pkinase_fungal"/>
    <property type="match status" value="1"/>
</dbReference>
<proteinExistence type="predicted"/>
<dbReference type="InterPro" id="IPR008266">
    <property type="entry name" value="Tyr_kinase_AS"/>
</dbReference>
<evidence type="ECO:0000313" key="3">
    <source>
        <dbReference type="Proteomes" id="UP000521943"/>
    </source>
</evidence>
<evidence type="ECO:0000259" key="1">
    <source>
        <dbReference type="PROSITE" id="PS50011"/>
    </source>
</evidence>
<comment type="caution">
    <text evidence="2">The sequence shown here is derived from an EMBL/GenBank/DDBJ whole genome shotgun (WGS) entry which is preliminary data.</text>
</comment>
<dbReference type="EMBL" id="JACGCI010000030">
    <property type="protein sequence ID" value="KAF6755287.1"/>
    <property type="molecule type" value="Genomic_DNA"/>
</dbReference>
<sequence>MLQISLQHDRRKHRRVVFKEACKSLAEEMKADTALNAIADIAQALNLLQKVGYIHRDVSAGNCLIYGSGGKLSDLESCKSYLAKSKVDSFSGTTEFMAAEVLTRDLLFNNSEPKVPENIYHPHPIHDLEALNWMTWWFFLSKTLPTASPSKAAVDHWRSEIWSPLFAQPSGSFRGTILSTRSFIKRYTRLFMRCGWDEKLTRALSPVLNFVYTIGKEHIAIQQQPQVTDEERNIRWPVEVFREEPYKKYSKFLKKAAASLGNLELVSIWDHVDA</sequence>
<evidence type="ECO:0000313" key="2">
    <source>
        <dbReference type="EMBL" id="KAF6755287.1"/>
    </source>
</evidence>
<dbReference type="SUPFAM" id="SSF56112">
    <property type="entry name" value="Protein kinase-like (PK-like)"/>
    <property type="match status" value="1"/>
</dbReference>
<protein>
    <recommendedName>
        <fullName evidence="1">Protein kinase domain-containing protein</fullName>
    </recommendedName>
</protein>
<dbReference type="InterPro" id="IPR040976">
    <property type="entry name" value="Pkinase_fungal"/>
</dbReference>
<dbReference type="PROSITE" id="PS50011">
    <property type="entry name" value="PROTEIN_KINASE_DOM"/>
    <property type="match status" value="1"/>
</dbReference>
<keyword evidence="3" id="KW-1185">Reference proteome</keyword>
<dbReference type="GO" id="GO:0004672">
    <property type="term" value="F:protein kinase activity"/>
    <property type="evidence" value="ECO:0007669"/>
    <property type="project" value="InterPro"/>
</dbReference>
<dbReference type="AlphaFoldDB" id="A0A8H6HZR3"/>